<protein>
    <submittedName>
        <fullName evidence="1">Hemagglutinin</fullName>
    </submittedName>
</protein>
<feature type="non-terminal residue" evidence="1">
    <location>
        <position position="86"/>
    </location>
</feature>
<sequence>GAAISELDKGWNLASNGANAGAIKAGDTVDIGTAAGETNLQVAKSGNTIQYSLSRDLDLDSVTTGNSKLDNSGLVITGGPSITTAG</sequence>
<dbReference type="Gene3D" id="2.20.70.140">
    <property type="match status" value="1"/>
</dbReference>
<evidence type="ECO:0000313" key="2">
    <source>
        <dbReference type="Proteomes" id="UP001242129"/>
    </source>
</evidence>
<dbReference type="EMBL" id="JAUUUS010000223">
    <property type="protein sequence ID" value="MDP1448115.1"/>
    <property type="molecule type" value="Genomic_DNA"/>
</dbReference>
<feature type="non-terminal residue" evidence="1">
    <location>
        <position position="1"/>
    </location>
</feature>
<dbReference type="AlphaFoldDB" id="A0AAW8AW38"/>
<reference evidence="1" key="1">
    <citation type="submission" date="2023-07" db="EMBL/GenBank/DDBJ databases">
        <title>Dynamics of blaOXA-23 gene transmission in Acinetobacter spp. from contaminated veterinary surfaces.</title>
        <authorList>
            <person name="Moreira Da Silva J."/>
            <person name="Menezes J."/>
            <person name="Fernandes L."/>
            <person name="Marques C."/>
            <person name="Amaral A."/>
            <person name="Timofte D."/>
            <person name="Pomba C."/>
        </authorList>
    </citation>
    <scope>NUCLEOTIDE SEQUENCE</scope>
    <source>
        <strain evidence="1">CMVB11Z4A1</strain>
    </source>
</reference>
<dbReference type="Proteomes" id="UP001242129">
    <property type="component" value="Unassembled WGS sequence"/>
</dbReference>
<dbReference type="Gene3D" id="6.20.50.100">
    <property type="match status" value="1"/>
</dbReference>
<name>A0AAW8AW38_ACILW</name>
<accession>A0AAW8AW38</accession>
<evidence type="ECO:0000313" key="1">
    <source>
        <dbReference type="EMBL" id="MDP1448115.1"/>
    </source>
</evidence>
<proteinExistence type="predicted"/>
<organism evidence="1 2">
    <name type="scientific">Acinetobacter lwoffii</name>
    <dbReference type="NCBI Taxonomy" id="28090"/>
    <lineage>
        <taxon>Bacteria</taxon>
        <taxon>Pseudomonadati</taxon>
        <taxon>Pseudomonadota</taxon>
        <taxon>Gammaproteobacteria</taxon>
        <taxon>Moraxellales</taxon>
        <taxon>Moraxellaceae</taxon>
        <taxon>Acinetobacter</taxon>
    </lineage>
</organism>
<comment type="caution">
    <text evidence="1">The sequence shown here is derived from an EMBL/GenBank/DDBJ whole genome shotgun (WGS) entry which is preliminary data.</text>
</comment>
<gene>
    <name evidence="1" type="ORF">Q8G51_10000</name>
</gene>